<dbReference type="Pfam" id="PF03775">
    <property type="entry name" value="MinC_C"/>
    <property type="match status" value="1"/>
</dbReference>
<evidence type="ECO:0000256" key="6">
    <source>
        <dbReference type="HAMAP-Rule" id="MF_00267"/>
    </source>
</evidence>
<evidence type="ECO:0000256" key="5">
    <source>
        <dbReference type="ARBA" id="ARBA00025606"/>
    </source>
</evidence>
<evidence type="ECO:0000256" key="1">
    <source>
        <dbReference type="ARBA" id="ARBA00006291"/>
    </source>
</evidence>
<keyword evidence="2 6" id="KW-0132">Cell division</keyword>
<dbReference type="InterPro" id="IPR013033">
    <property type="entry name" value="MinC"/>
</dbReference>
<dbReference type="PANTHER" id="PTHR34108:SF1">
    <property type="entry name" value="SEPTUM SITE-DETERMINING PROTEIN MINC"/>
    <property type="match status" value="1"/>
</dbReference>
<dbReference type="InterPro" id="IPR007874">
    <property type="entry name" value="MinC_N"/>
</dbReference>
<evidence type="ECO:0000259" key="8">
    <source>
        <dbReference type="Pfam" id="PF05209"/>
    </source>
</evidence>
<dbReference type="InterPro" id="IPR016098">
    <property type="entry name" value="CAP/MinC_C"/>
</dbReference>
<comment type="function">
    <text evidence="5 6">Cell division inhibitor that blocks the formation of polar Z ring septums. Rapidly oscillates between the poles of the cell to destabilize FtsZ filaments that have formed before they mature into polar Z rings. Prevents FtsZ polymerization.</text>
</comment>
<dbReference type="PANTHER" id="PTHR34108">
    <property type="entry name" value="SEPTUM SITE-DETERMINING PROTEIN MINC"/>
    <property type="match status" value="1"/>
</dbReference>
<feature type="domain" description="Septum formation inhibitor MinC N-terminal" evidence="8">
    <location>
        <begin position="13"/>
        <end position="82"/>
    </location>
</feature>
<comment type="subunit">
    <text evidence="6">Interacts with MinD and FtsZ.</text>
</comment>
<dbReference type="InterPro" id="IPR005526">
    <property type="entry name" value="Septum_form_inhib_MinC_C"/>
</dbReference>
<gene>
    <name evidence="6 9" type="primary">minC</name>
    <name evidence="9" type="ORF">V6U78_03105</name>
</gene>
<keyword evidence="10" id="KW-1185">Reference proteome</keyword>
<dbReference type="EMBL" id="JBANFI010000002">
    <property type="protein sequence ID" value="MFK7160022.1"/>
    <property type="molecule type" value="Genomic_DNA"/>
</dbReference>
<dbReference type="Gene3D" id="3.30.70.260">
    <property type="match status" value="1"/>
</dbReference>
<dbReference type="SUPFAM" id="SSF63848">
    <property type="entry name" value="Cell-division inhibitor MinC, C-terminal domain"/>
    <property type="match status" value="1"/>
</dbReference>
<keyword evidence="3 6" id="KW-0717">Septation</keyword>
<evidence type="ECO:0000313" key="10">
    <source>
        <dbReference type="Proteomes" id="UP001621714"/>
    </source>
</evidence>
<dbReference type="RefSeq" id="WP_405337100.1">
    <property type="nucleotide sequence ID" value="NZ_JBANFI010000002.1"/>
</dbReference>
<dbReference type="HAMAP" id="MF_00267">
    <property type="entry name" value="MinC"/>
    <property type="match status" value="1"/>
</dbReference>
<reference evidence="9 10" key="1">
    <citation type="submission" date="2024-02" db="EMBL/GenBank/DDBJ databases">
        <title>Marinospirillum sp. MEB 164 isolated from Lonar lake sediment.</title>
        <authorList>
            <person name="Joshi A."/>
            <person name="Thite S."/>
        </authorList>
    </citation>
    <scope>NUCLEOTIDE SEQUENCE [LARGE SCALE GENOMIC DNA]</scope>
    <source>
        <strain evidence="9 10">MEB164</strain>
    </source>
</reference>
<feature type="domain" description="Septum formation inhibitor MinC C-terminal" evidence="7">
    <location>
        <begin position="128"/>
        <end position="223"/>
    </location>
</feature>
<evidence type="ECO:0000256" key="4">
    <source>
        <dbReference type="ARBA" id="ARBA00023306"/>
    </source>
</evidence>
<comment type="caution">
    <text evidence="9">The sequence shown here is derived from an EMBL/GenBank/DDBJ whole genome shotgun (WGS) entry which is preliminary data.</text>
</comment>
<dbReference type="NCBIfam" id="TIGR01222">
    <property type="entry name" value="minC"/>
    <property type="match status" value="1"/>
</dbReference>
<keyword evidence="4 6" id="KW-0131">Cell cycle</keyword>
<protein>
    <recommendedName>
        <fullName evidence="6">Probable septum site-determining protein MinC</fullName>
    </recommendedName>
</protein>
<evidence type="ECO:0000259" key="7">
    <source>
        <dbReference type="Pfam" id="PF03775"/>
    </source>
</evidence>
<evidence type="ECO:0000256" key="2">
    <source>
        <dbReference type="ARBA" id="ARBA00022618"/>
    </source>
</evidence>
<dbReference type="Pfam" id="PF05209">
    <property type="entry name" value="MinC_N"/>
    <property type="match status" value="1"/>
</dbReference>
<comment type="similarity">
    <text evidence="1 6">Belongs to the MinC family.</text>
</comment>
<sequence length="228" mass="24753">MLQRLNLLRVPLKVKGTFLPASQLQPTTEQLAQWEKVLQERLEQGASLLYRTPLVLDLSQIDTSQPIDLAALVRTAQQLGLSIVAVRAQEAALEAQAEALGLAFLGRLDRSTPAANQEEVSEPKIHLGTVRGGQQVIHEQGDLVILGSVNPGGEVLASGHIYIYGSLRGKALAGIYGDAKARIVAQELNAELVAIDGHYRTSQKTDFLTAKKPAYLVLKGQDVECHFF</sequence>
<dbReference type="InterPro" id="IPR036145">
    <property type="entry name" value="MinC_C_sf"/>
</dbReference>
<evidence type="ECO:0000256" key="3">
    <source>
        <dbReference type="ARBA" id="ARBA00023210"/>
    </source>
</evidence>
<dbReference type="Gene3D" id="2.160.20.70">
    <property type="match status" value="1"/>
</dbReference>
<proteinExistence type="inferred from homology"/>
<dbReference type="Proteomes" id="UP001621714">
    <property type="component" value="Unassembled WGS sequence"/>
</dbReference>
<accession>A0ABW8PUT7</accession>
<name>A0ABW8PUT7_9GAMM</name>
<evidence type="ECO:0000313" key="9">
    <source>
        <dbReference type="EMBL" id="MFK7160022.1"/>
    </source>
</evidence>
<organism evidence="9 10">
    <name type="scientific">Marinospirillum alkalitolerans</name>
    <dbReference type="NCBI Taxonomy" id="3123374"/>
    <lineage>
        <taxon>Bacteria</taxon>
        <taxon>Pseudomonadati</taxon>
        <taxon>Pseudomonadota</taxon>
        <taxon>Gammaproteobacteria</taxon>
        <taxon>Oceanospirillales</taxon>
        <taxon>Oceanospirillaceae</taxon>
        <taxon>Marinospirillum</taxon>
    </lineage>
</organism>